<dbReference type="GO" id="GO:0032259">
    <property type="term" value="P:methylation"/>
    <property type="evidence" value="ECO:0007669"/>
    <property type="project" value="UniProtKB-KW"/>
</dbReference>
<dbReference type="AlphaFoldDB" id="A0A4S4G058"/>
<gene>
    <name evidence="3" type="ORF">E6C70_04030</name>
</gene>
<protein>
    <submittedName>
        <fullName evidence="3">Methyltransferase domain-containing protein</fullName>
    </submittedName>
</protein>
<dbReference type="InterPro" id="IPR025714">
    <property type="entry name" value="Methyltranfer_dom"/>
</dbReference>
<evidence type="ECO:0000256" key="1">
    <source>
        <dbReference type="SAM" id="MobiDB-lite"/>
    </source>
</evidence>
<reference evidence="3 4" key="1">
    <citation type="submission" date="2019-04" db="EMBL/GenBank/DDBJ databases">
        <authorList>
            <person name="Jiang L."/>
        </authorList>
    </citation>
    <scope>NUCLEOTIDE SEQUENCE [LARGE SCALE GENOMIC DNA]</scope>
    <source>
        <strain evidence="3 4">YIM 131861</strain>
    </source>
</reference>
<dbReference type="PANTHER" id="PTHR43591">
    <property type="entry name" value="METHYLTRANSFERASE"/>
    <property type="match status" value="1"/>
</dbReference>
<accession>A0A4S4G058</accession>
<evidence type="ECO:0000313" key="3">
    <source>
        <dbReference type="EMBL" id="THG35872.1"/>
    </source>
</evidence>
<evidence type="ECO:0000259" key="2">
    <source>
        <dbReference type="Pfam" id="PF13847"/>
    </source>
</evidence>
<organism evidence="3 4">
    <name type="scientific">Orlajensenia flava</name>
    <dbReference type="NCBI Taxonomy" id="2565934"/>
    <lineage>
        <taxon>Bacteria</taxon>
        <taxon>Bacillati</taxon>
        <taxon>Actinomycetota</taxon>
        <taxon>Actinomycetes</taxon>
        <taxon>Micrococcales</taxon>
        <taxon>Microbacteriaceae</taxon>
        <taxon>Orlajensenia</taxon>
    </lineage>
</organism>
<name>A0A4S4G058_9MICO</name>
<dbReference type="PANTHER" id="PTHR43591:SF24">
    <property type="entry name" value="2-METHOXY-6-POLYPRENYL-1,4-BENZOQUINOL METHYLASE, MITOCHONDRIAL"/>
    <property type="match status" value="1"/>
</dbReference>
<proteinExistence type="predicted"/>
<keyword evidence="3" id="KW-0489">Methyltransferase</keyword>
<sequence>MDPEQNEVAPRDQYTHGHHESVLRSHTWRTVANSAAYLIPHLVRGDVVLDLGCGPGTISVDLADRVSPGRVVGVDAASGIVEQAAAHAADTGTENAQFVVGDAYALPFEDEVFDVVHAHQVLQHLARPIDALREAIRVLKPGGVLAVRDVDYGGVTWFPPLPGLADWMSTYQAVARYDQGEPDAGRMLKAWVRAAGFEQVACTASVWCFASDAERDWWGSSWSVRATESAFAAHAVEGGMADVDGLRAISRAWLDWKEDPDGWMQMPHGEVIARKPLADPSR</sequence>
<dbReference type="Pfam" id="PF13847">
    <property type="entry name" value="Methyltransf_31"/>
    <property type="match status" value="1"/>
</dbReference>
<dbReference type="InterPro" id="IPR029063">
    <property type="entry name" value="SAM-dependent_MTases_sf"/>
</dbReference>
<dbReference type="CDD" id="cd02440">
    <property type="entry name" value="AdoMet_MTases"/>
    <property type="match status" value="1"/>
</dbReference>
<dbReference type="GO" id="GO:0008168">
    <property type="term" value="F:methyltransferase activity"/>
    <property type="evidence" value="ECO:0007669"/>
    <property type="project" value="UniProtKB-KW"/>
</dbReference>
<keyword evidence="3" id="KW-0808">Transferase</keyword>
<dbReference type="Proteomes" id="UP000307380">
    <property type="component" value="Unassembled WGS sequence"/>
</dbReference>
<dbReference type="OrthoDB" id="9795634at2"/>
<dbReference type="Gene3D" id="3.40.50.150">
    <property type="entry name" value="Vaccinia Virus protein VP39"/>
    <property type="match status" value="1"/>
</dbReference>
<comment type="caution">
    <text evidence="3">The sequence shown here is derived from an EMBL/GenBank/DDBJ whole genome shotgun (WGS) entry which is preliminary data.</text>
</comment>
<feature type="domain" description="Methyltransferase" evidence="2">
    <location>
        <begin position="44"/>
        <end position="179"/>
    </location>
</feature>
<feature type="compositionally biased region" description="Basic and acidic residues" evidence="1">
    <location>
        <begin position="9"/>
        <end position="20"/>
    </location>
</feature>
<dbReference type="EMBL" id="SSSN01000003">
    <property type="protein sequence ID" value="THG35872.1"/>
    <property type="molecule type" value="Genomic_DNA"/>
</dbReference>
<dbReference type="SUPFAM" id="SSF53335">
    <property type="entry name" value="S-adenosyl-L-methionine-dependent methyltransferases"/>
    <property type="match status" value="1"/>
</dbReference>
<keyword evidence="4" id="KW-1185">Reference proteome</keyword>
<evidence type="ECO:0000313" key="4">
    <source>
        <dbReference type="Proteomes" id="UP000307380"/>
    </source>
</evidence>
<feature type="region of interest" description="Disordered" evidence="1">
    <location>
        <begin position="1"/>
        <end position="20"/>
    </location>
</feature>